<comment type="subcellular location">
    <subcellularLocation>
        <location evidence="1">Endoplasmic reticulum</location>
    </subcellularLocation>
</comment>
<protein>
    <recommendedName>
        <fullName evidence="8">Cytochrome b5 heme-binding domain-containing protein</fullName>
    </recommendedName>
</protein>
<reference evidence="9" key="1">
    <citation type="submission" date="2021-01" db="EMBL/GenBank/DDBJ databases">
        <authorList>
            <person name="Corre E."/>
            <person name="Pelletier E."/>
            <person name="Niang G."/>
            <person name="Scheremetjew M."/>
            <person name="Finn R."/>
            <person name="Kale V."/>
            <person name="Holt S."/>
            <person name="Cochrane G."/>
            <person name="Meng A."/>
            <person name="Brown T."/>
            <person name="Cohen L."/>
        </authorList>
    </citation>
    <scope>NUCLEOTIDE SEQUENCE</scope>
    <source>
        <strain evidence="9">B650</strain>
    </source>
</reference>
<dbReference type="GO" id="GO:0005783">
    <property type="term" value="C:endoplasmic reticulum"/>
    <property type="evidence" value="ECO:0007669"/>
    <property type="project" value="UniProtKB-SubCell"/>
</dbReference>
<dbReference type="InterPro" id="IPR001199">
    <property type="entry name" value="Cyt_B5-like_heme/steroid-bd"/>
</dbReference>
<feature type="domain" description="Cytochrome b5 heme-binding" evidence="8">
    <location>
        <begin position="81"/>
        <end position="186"/>
    </location>
</feature>
<evidence type="ECO:0000259" key="8">
    <source>
        <dbReference type="SMART" id="SM01117"/>
    </source>
</evidence>
<keyword evidence="3" id="KW-0479">Metal-binding</keyword>
<sequence>MDDGGFLQSISQTLESYTGIEGILGYLVIASCVFLGHWVMNKLTERHLEEEGRKEASKKGIAHKQLDSDNADEEPDPPRNFTAEQLKYFDGKVDEKTDENKPVYLSVNGTVFDVSDGRDFYGPGGPYELFAGHECGVALAKFSFDTTHLDDMAGCENLNFGEKEELDNWIQKFTYHRLYPVKGRLIPQDMLPDPNRIVTKSELEANNGEGEIPKGYAAAPIYVGAGEKCYDMSFGGVQFYGPGCGYNRFAGKDVSRALAKMSFEPGDTENTDVSDLSEKELKILADWIKTFEDRKQYPCVGRVEK</sequence>
<evidence type="ECO:0000256" key="2">
    <source>
        <dbReference type="ARBA" id="ARBA00022617"/>
    </source>
</evidence>
<evidence type="ECO:0000256" key="7">
    <source>
        <dbReference type="SAM" id="MobiDB-lite"/>
    </source>
</evidence>
<dbReference type="GO" id="GO:0046872">
    <property type="term" value="F:metal ion binding"/>
    <property type="evidence" value="ECO:0007669"/>
    <property type="project" value="UniProtKB-KW"/>
</dbReference>
<evidence type="ECO:0000256" key="6">
    <source>
        <dbReference type="ARBA" id="ARBA00038357"/>
    </source>
</evidence>
<dbReference type="Pfam" id="PF00173">
    <property type="entry name" value="Cyt-b5"/>
    <property type="match status" value="1"/>
</dbReference>
<dbReference type="AlphaFoldDB" id="A0A7S2KD08"/>
<keyword evidence="4" id="KW-0256">Endoplasmic reticulum</keyword>
<feature type="region of interest" description="Disordered" evidence="7">
    <location>
        <begin position="50"/>
        <end position="80"/>
    </location>
</feature>
<name>A0A7S2KD08_9STRA</name>
<dbReference type="GO" id="GO:0016020">
    <property type="term" value="C:membrane"/>
    <property type="evidence" value="ECO:0007669"/>
    <property type="project" value="TreeGrafter"/>
</dbReference>
<dbReference type="PANTHER" id="PTHR10281:SF72">
    <property type="entry name" value="NEUDESIN"/>
    <property type="match status" value="1"/>
</dbReference>
<evidence type="ECO:0000256" key="5">
    <source>
        <dbReference type="ARBA" id="ARBA00023004"/>
    </source>
</evidence>
<feature type="domain" description="Cytochrome b5 heme-binding" evidence="8">
    <location>
        <begin position="198"/>
        <end position="304"/>
    </location>
</feature>
<dbReference type="SMART" id="SM01117">
    <property type="entry name" value="Cyt-b5"/>
    <property type="match status" value="2"/>
</dbReference>
<accession>A0A7S2KD08</accession>
<evidence type="ECO:0000256" key="3">
    <source>
        <dbReference type="ARBA" id="ARBA00022723"/>
    </source>
</evidence>
<dbReference type="PANTHER" id="PTHR10281">
    <property type="entry name" value="MEMBRANE-ASSOCIATED PROGESTERONE RECEPTOR COMPONENT-RELATED"/>
    <property type="match status" value="1"/>
</dbReference>
<evidence type="ECO:0000256" key="4">
    <source>
        <dbReference type="ARBA" id="ARBA00022824"/>
    </source>
</evidence>
<dbReference type="EMBL" id="HBGY01012755">
    <property type="protein sequence ID" value="CAD9573328.1"/>
    <property type="molecule type" value="Transcribed_RNA"/>
</dbReference>
<organism evidence="9">
    <name type="scientific">Leptocylindrus danicus</name>
    <dbReference type="NCBI Taxonomy" id="163516"/>
    <lineage>
        <taxon>Eukaryota</taxon>
        <taxon>Sar</taxon>
        <taxon>Stramenopiles</taxon>
        <taxon>Ochrophyta</taxon>
        <taxon>Bacillariophyta</taxon>
        <taxon>Coscinodiscophyceae</taxon>
        <taxon>Chaetocerotophycidae</taxon>
        <taxon>Leptocylindrales</taxon>
        <taxon>Leptocylindraceae</taxon>
        <taxon>Leptocylindrus</taxon>
    </lineage>
</organism>
<proteinExistence type="inferred from homology"/>
<evidence type="ECO:0000313" key="9">
    <source>
        <dbReference type="EMBL" id="CAD9573328.1"/>
    </source>
</evidence>
<evidence type="ECO:0000256" key="1">
    <source>
        <dbReference type="ARBA" id="ARBA00004240"/>
    </source>
</evidence>
<dbReference type="InterPro" id="IPR036400">
    <property type="entry name" value="Cyt_B5-like_heme/steroid_sf"/>
</dbReference>
<gene>
    <name evidence="9" type="ORF">LDAN0321_LOCUS8135</name>
</gene>
<dbReference type="SUPFAM" id="SSF55856">
    <property type="entry name" value="Cytochrome b5-like heme/steroid binding domain"/>
    <property type="match status" value="2"/>
</dbReference>
<dbReference type="InterPro" id="IPR050577">
    <property type="entry name" value="MAPR/NEUFC/NENF-like"/>
</dbReference>
<keyword evidence="5" id="KW-0408">Iron</keyword>
<comment type="similarity">
    <text evidence="6">Belongs to the cytochrome b5 family. MAPR subfamily.</text>
</comment>
<dbReference type="Gene3D" id="3.10.120.10">
    <property type="entry name" value="Cytochrome b5-like heme/steroid binding domain"/>
    <property type="match status" value="2"/>
</dbReference>
<keyword evidence="2" id="KW-0349">Heme</keyword>